<evidence type="ECO:0000313" key="12">
    <source>
        <dbReference type="EMBL" id="MBB4913500.1"/>
    </source>
</evidence>
<dbReference type="PROSITE" id="PS01279">
    <property type="entry name" value="PCMT"/>
    <property type="match status" value="1"/>
</dbReference>
<evidence type="ECO:0000256" key="11">
    <source>
        <dbReference type="ARBA" id="ARBA00031350"/>
    </source>
</evidence>
<proteinExistence type="inferred from homology"/>
<comment type="subcellular location">
    <subcellularLocation>
        <location evidence="1">Cytoplasm</location>
    </subcellularLocation>
</comment>
<keyword evidence="5" id="KW-0963">Cytoplasm</keyword>
<evidence type="ECO:0000256" key="10">
    <source>
        <dbReference type="ARBA" id="ARBA00031323"/>
    </source>
</evidence>
<dbReference type="GO" id="GO:0005737">
    <property type="term" value="C:cytoplasm"/>
    <property type="evidence" value="ECO:0007669"/>
    <property type="project" value="UniProtKB-SubCell"/>
</dbReference>
<evidence type="ECO:0000256" key="1">
    <source>
        <dbReference type="ARBA" id="ARBA00004496"/>
    </source>
</evidence>
<dbReference type="InterPro" id="IPR029063">
    <property type="entry name" value="SAM-dependent_MTases_sf"/>
</dbReference>
<dbReference type="GO" id="GO:0004719">
    <property type="term" value="F:protein-L-isoaspartate (D-aspartate) O-methyltransferase activity"/>
    <property type="evidence" value="ECO:0007669"/>
    <property type="project" value="UniProtKB-EC"/>
</dbReference>
<evidence type="ECO:0000256" key="2">
    <source>
        <dbReference type="ARBA" id="ARBA00005369"/>
    </source>
</evidence>
<dbReference type="EC" id="2.1.1.77" evidence="3"/>
<name>A0A7W7VKU8_9ACTN</name>
<evidence type="ECO:0000256" key="7">
    <source>
        <dbReference type="ARBA" id="ARBA00022679"/>
    </source>
</evidence>
<evidence type="ECO:0000256" key="6">
    <source>
        <dbReference type="ARBA" id="ARBA00022603"/>
    </source>
</evidence>
<gene>
    <name evidence="12" type="ORF">FHS44_000572</name>
</gene>
<keyword evidence="8" id="KW-0949">S-adenosyl-L-methionine</keyword>
<evidence type="ECO:0000256" key="3">
    <source>
        <dbReference type="ARBA" id="ARBA00011890"/>
    </source>
</evidence>
<reference evidence="12 13" key="1">
    <citation type="submission" date="2020-08" db="EMBL/GenBank/DDBJ databases">
        <title>Genomic Encyclopedia of Type Strains, Phase III (KMG-III): the genomes of soil and plant-associated and newly described type strains.</title>
        <authorList>
            <person name="Whitman W."/>
        </authorList>
    </citation>
    <scope>NUCLEOTIDE SEQUENCE [LARGE SCALE GENOMIC DNA]</scope>
    <source>
        <strain evidence="12 13">CECT 8840</strain>
    </source>
</reference>
<dbReference type="Pfam" id="PF01135">
    <property type="entry name" value="PCMT"/>
    <property type="match status" value="1"/>
</dbReference>
<sequence length="380" mass="41425">MTLEAGRRELRGLDWEAAFEEVPRELFLPETMWPDGGSAVSRADDPEGWRRWADANVPIATQWDDGLHTGTDPGQVASSSSSAPSLVFWMFAELSVFDGAKVLEVGTGTGWCAALLSARLGEANVTSVEIDEAVAEVACGALTSAGWHPRLVVGDGLLGWPGGAPYDRILVTAGVRNVPRAWIEQTRPGGVIVMPWGTRYSGQSAVARLVVNGDGTAGGRFSWATRFMHVRSQRLEWPDHEDYLSPGEDWPDGTRRSITGVPVAEVVDESGYEAFDFVLGLLVPECARTYARSPRGVQTMWLYGLADRSWAAVYFDGDSRVYQGGPRSLWDEVEVAYRWWVERGRPGHEEFGLTVTADGRQEVWLGGPSAPVPCAASAVR</sequence>
<dbReference type="CDD" id="cd02440">
    <property type="entry name" value="AdoMet_MTases"/>
    <property type="match status" value="1"/>
</dbReference>
<dbReference type="EMBL" id="JACHJP010000001">
    <property type="protein sequence ID" value="MBB4913500.1"/>
    <property type="molecule type" value="Genomic_DNA"/>
</dbReference>
<dbReference type="InterPro" id="IPR000682">
    <property type="entry name" value="PCMT"/>
</dbReference>
<dbReference type="PANTHER" id="PTHR11579:SF0">
    <property type="entry name" value="PROTEIN-L-ISOASPARTATE(D-ASPARTATE) O-METHYLTRANSFERASE"/>
    <property type="match status" value="1"/>
</dbReference>
<accession>A0A7W7VKU8</accession>
<evidence type="ECO:0000256" key="5">
    <source>
        <dbReference type="ARBA" id="ARBA00022490"/>
    </source>
</evidence>
<keyword evidence="6 12" id="KW-0489">Methyltransferase</keyword>
<protein>
    <recommendedName>
        <fullName evidence="4">Protein-L-isoaspartate O-methyltransferase</fullName>
        <ecNumber evidence="3">2.1.1.77</ecNumber>
    </recommendedName>
    <alternativeName>
        <fullName evidence="11">L-isoaspartyl protein carboxyl methyltransferase</fullName>
    </alternativeName>
    <alternativeName>
        <fullName evidence="9">Protein L-isoaspartyl methyltransferase</fullName>
    </alternativeName>
    <alternativeName>
        <fullName evidence="10">Protein-beta-aspartate methyltransferase</fullName>
    </alternativeName>
</protein>
<evidence type="ECO:0000313" key="13">
    <source>
        <dbReference type="Proteomes" id="UP000552644"/>
    </source>
</evidence>
<dbReference type="Gene3D" id="3.40.50.150">
    <property type="entry name" value="Vaccinia Virus protein VP39"/>
    <property type="match status" value="1"/>
</dbReference>
<dbReference type="RefSeq" id="WP_221460299.1">
    <property type="nucleotide sequence ID" value="NZ_JACHJP010000001.1"/>
</dbReference>
<dbReference type="AlphaFoldDB" id="A0A7W7VKU8"/>
<organism evidence="12 13">
    <name type="scientific">Streptosporangium saharense</name>
    <dbReference type="NCBI Taxonomy" id="1706840"/>
    <lineage>
        <taxon>Bacteria</taxon>
        <taxon>Bacillati</taxon>
        <taxon>Actinomycetota</taxon>
        <taxon>Actinomycetes</taxon>
        <taxon>Streptosporangiales</taxon>
        <taxon>Streptosporangiaceae</taxon>
        <taxon>Streptosporangium</taxon>
    </lineage>
</organism>
<keyword evidence="13" id="KW-1185">Reference proteome</keyword>
<dbReference type="SUPFAM" id="SSF53335">
    <property type="entry name" value="S-adenosyl-L-methionine-dependent methyltransferases"/>
    <property type="match status" value="1"/>
</dbReference>
<evidence type="ECO:0000256" key="4">
    <source>
        <dbReference type="ARBA" id="ARBA00013346"/>
    </source>
</evidence>
<evidence type="ECO:0000256" key="9">
    <source>
        <dbReference type="ARBA" id="ARBA00030757"/>
    </source>
</evidence>
<comment type="caution">
    <text evidence="12">The sequence shown here is derived from an EMBL/GenBank/DDBJ whole genome shotgun (WGS) entry which is preliminary data.</text>
</comment>
<comment type="similarity">
    <text evidence="2">Belongs to the methyltransferase superfamily. L-isoaspartyl/D-aspartyl protein methyltransferase family.</text>
</comment>
<keyword evidence="7 12" id="KW-0808">Transferase</keyword>
<dbReference type="PANTHER" id="PTHR11579">
    <property type="entry name" value="PROTEIN-L-ISOASPARTATE O-METHYLTRANSFERASE"/>
    <property type="match status" value="1"/>
</dbReference>
<evidence type="ECO:0000256" key="8">
    <source>
        <dbReference type="ARBA" id="ARBA00022691"/>
    </source>
</evidence>
<dbReference type="Proteomes" id="UP000552644">
    <property type="component" value="Unassembled WGS sequence"/>
</dbReference>
<dbReference type="GO" id="GO:0032259">
    <property type="term" value="P:methylation"/>
    <property type="evidence" value="ECO:0007669"/>
    <property type="project" value="UniProtKB-KW"/>
</dbReference>